<sequence length="238" mass="26574">MPTPEEKKPRRMPLRRAARAPRLSRWRWSKRTSMHRRERAPTRGRAQESTRTDCRPPPTRTDTRRRPPGSTRGSAARKPRLAPTPPCRPRRPRRKNTATTAAASRSASAATVTLALVDSRKHAPPNARTDARSSTGKHAHRPSPATDTNGHAAQATRVDKWQRRTEAAPCSRIAAPTAPTMEEKSRGDRRGAEQHERHGRHVGDGQRARGATAEHKRRRAGEHIQVRVKVGPSQRGKA</sequence>
<dbReference type="EMBL" id="KV918929">
    <property type="protein sequence ID" value="OSX74824.1"/>
    <property type="molecule type" value="Genomic_DNA"/>
</dbReference>
<accession>A0A1X6P1S1</accession>
<evidence type="ECO:0000313" key="2">
    <source>
        <dbReference type="EMBL" id="OSX74824.1"/>
    </source>
</evidence>
<organism evidence="2 3">
    <name type="scientific">Porphyra umbilicalis</name>
    <name type="common">Purple laver</name>
    <name type="synonym">Red alga</name>
    <dbReference type="NCBI Taxonomy" id="2786"/>
    <lineage>
        <taxon>Eukaryota</taxon>
        <taxon>Rhodophyta</taxon>
        <taxon>Bangiophyceae</taxon>
        <taxon>Bangiales</taxon>
        <taxon>Bangiaceae</taxon>
        <taxon>Porphyra</taxon>
    </lineage>
</organism>
<proteinExistence type="predicted"/>
<feature type="compositionally biased region" description="Low complexity" evidence="1">
    <location>
        <begin position="97"/>
        <end position="116"/>
    </location>
</feature>
<reference evidence="2 3" key="1">
    <citation type="submission" date="2017-03" db="EMBL/GenBank/DDBJ databases">
        <title>WGS assembly of Porphyra umbilicalis.</title>
        <authorList>
            <person name="Brawley S.H."/>
            <person name="Blouin N.A."/>
            <person name="Ficko-Blean E."/>
            <person name="Wheeler G.L."/>
            <person name="Lohr M."/>
            <person name="Goodson H.V."/>
            <person name="Jenkins J.W."/>
            <person name="Blaby-Haas C.E."/>
            <person name="Helliwell K.E."/>
            <person name="Chan C."/>
            <person name="Marriage T."/>
            <person name="Bhattacharya D."/>
            <person name="Klein A.S."/>
            <person name="Badis Y."/>
            <person name="Brodie J."/>
            <person name="Cao Y."/>
            <person name="Collen J."/>
            <person name="Dittami S.M."/>
            <person name="Gachon C.M."/>
            <person name="Green B.R."/>
            <person name="Karpowicz S."/>
            <person name="Kim J.W."/>
            <person name="Kudahl U."/>
            <person name="Lin S."/>
            <person name="Michel G."/>
            <person name="Mittag M."/>
            <person name="Olson B.J."/>
            <person name="Pangilinan J."/>
            <person name="Peng Y."/>
            <person name="Qiu H."/>
            <person name="Shu S."/>
            <person name="Singer J.T."/>
            <person name="Smith A.G."/>
            <person name="Sprecher B.N."/>
            <person name="Wagner V."/>
            <person name="Wang W."/>
            <person name="Wang Z.-Y."/>
            <person name="Yan J."/>
            <person name="Yarish C."/>
            <person name="Zoeuner-Riek S."/>
            <person name="Zhuang Y."/>
            <person name="Zou Y."/>
            <person name="Lindquist E.A."/>
            <person name="Grimwood J."/>
            <person name="Barry K."/>
            <person name="Rokhsar D.S."/>
            <person name="Schmutz J."/>
            <person name="Stiller J.W."/>
            <person name="Grossman A.R."/>
            <person name="Prochnik S.E."/>
        </authorList>
    </citation>
    <scope>NUCLEOTIDE SEQUENCE [LARGE SCALE GENOMIC DNA]</scope>
    <source>
        <strain evidence="2">4086291</strain>
    </source>
</reference>
<protein>
    <submittedName>
        <fullName evidence="2">Uncharacterized protein</fullName>
    </submittedName>
</protein>
<feature type="region of interest" description="Disordered" evidence="1">
    <location>
        <begin position="1"/>
        <end position="238"/>
    </location>
</feature>
<feature type="compositionally biased region" description="Basic and acidic residues" evidence="1">
    <location>
        <begin position="39"/>
        <end position="54"/>
    </location>
</feature>
<gene>
    <name evidence="2" type="ORF">BU14_0266s0013</name>
</gene>
<feature type="compositionally biased region" description="Basic and acidic residues" evidence="1">
    <location>
        <begin position="157"/>
        <end position="166"/>
    </location>
</feature>
<keyword evidence="3" id="KW-1185">Reference proteome</keyword>
<dbReference type="AlphaFoldDB" id="A0A1X6P1S1"/>
<name>A0A1X6P1S1_PORUM</name>
<feature type="compositionally biased region" description="Basic and acidic residues" evidence="1">
    <location>
        <begin position="181"/>
        <end position="207"/>
    </location>
</feature>
<evidence type="ECO:0000313" key="3">
    <source>
        <dbReference type="Proteomes" id="UP000218209"/>
    </source>
</evidence>
<dbReference type="Proteomes" id="UP000218209">
    <property type="component" value="Unassembled WGS sequence"/>
</dbReference>
<evidence type="ECO:0000256" key="1">
    <source>
        <dbReference type="SAM" id="MobiDB-lite"/>
    </source>
</evidence>
<feature type="compositionally biased region" description="Basic residues" evidence="1">
    <location>
        <begin position="9"/>
        <end position="38"/>
    </location>
</feature>